<dbReference type="STRING" id="1802579.A2310_07405"/>
<dbReference type="PANTHER" id="PTHR33619:SF3">
    <property type="entry name" value="POLYSACCHARIDE EXPORT PROTEIN GFCE-RELATED"/>
    <property type="match status" value="1"/>
</dbReference>
<dbReference type="Pfam" id="PF10531">
    <property type="entry name" value="SLBB"/>
    <property type="match status" value="4"/>
</dbReference>
<feature type="domain" description="Soluble ligand binding" evidence="4">
    <location>
        <begin position="348"/>
        <end position="371"/>
    </location>
</feature>
<organism evidence="5 6">
    <name type="scientific">candidate division WOR-1 bacterium RIFOXYB2_FULL_37_13</name>
    <dbReference type="NCBI Taxonomy" id="1802579"/>
    <lineage>
        <taxon>Bacteria</taxon>
        <taxon>Bacillati</taxon>
        <taxon>Saganbacteria</taxon>
    </lineage>
</organism>
<gene>
    <name evidence="5" type="ORF">A2310_07405</name>
</gene>
<reference evidence="5 6" key="1">
    <citation type="journal article" date="2016" name="Nat. Commun.">
        <title>Thousands of microbial genomes shed light on interconnected biogeochemical processes in an aquifer system.</title>
        <authorList>
            <person name="Anantharaman K."/>
            <person name="Brown C.T."/>
            <person name="Hug L.A."/>
            <person name="Sharon I."/>
            <person name="Castelle C.J."/>
            <person name="Probst A.J."/>
            <person name="Thomas B.C."/>
            <person name="Singh A."/>
            <person name="Wilkins M.J."/>
            <person name="Karaoz U."/>
            <person name="Brodie E.L."/>
            <person name="Williams K.H."/>
            <person name="Hubbard S.S."/>
            <person name="Banfield J.F."/>
        </authorList>
    </citation>
    <scope>NUCLEOTIDE SEQUENCE [LARGE SCALE GENOMIC DNA]</scope>
</reference>
<proteinExistence type="predicted"/>
<feature type="domain" description="Soluble ligand binding" evidence="4">
    <location>
        <begin position="175"/>
        <end position="222"/>
    </location>
</feature>
<dbReference type="InterPro" id="IPR049712">
    <property type="entry name" value="Poly_export"/>
</dbReference>
<dbReference type="InterPro" id="IPR003715">
    <property type="entry name" value="Poly_export_N"/>
</dbReference>
<evidence type="ECO:0008006" key="7">
    <source>
        <dbReference type="Google" id="ProtNLM"/>
    </source>
</evidence>
<dbReference type="Proteomes" id="UP000178417">
    <property type="component" value="Unassembled WGS sequence"/>
</dbReference>
<feature type="domain" description="Soluble ligand binding" evidence="4">
    <location>
        <begin position="257"/>
        <end position="302"/>
    </location>
</feature>
<dbReference type="PANTHER" id="PTHR33619">
    <property type="entry name" value="POLYSACCHARIDE EXPORT PROTEIN GFCE-RELATED"/>
    <property type="match status" value="1"/>
</dbReference>
<dbReference type="GO" id="GO:0015159">
    <property type="term" value="F:polysaccharide transmembrane transporter activity"/>
    <property type="evidence" value="ECO:0007669"/>
    <property type="project" value="InterPro"/>
</dbReference>
<dbReference type="Pfam" id="PF02563">
    <property type="entry name" value="Poly_export"/>
    <property type="match status" value="1"/>
</dbReference>
<accession>A0A1F4SQ56</accession>
<evidence type="ECO:0000313" key="6">
    <source>
        <dbReference type="Proteomes" id="UP000178417"/>
    </source>
</evidence>
<dbReference type="AlphaFoldDB" id="A0A1F4SQ56"/>
<feature type="domain" description="Polysaccharide export protein N-terminal" evidence="3">
    <location>
        <begin position="93"/>
        <end position="168"/>
    </location>
</feature>
<feature type="domain" description="Soluble ligand binding" evidence="4">
    <location>
        <begin position="588"/>
        <end position="629"/>
    </location>
</feature>
<name>A0A1F4SQ56_UNCSA</name>
<evidence type="ECO:0000313" key="5">
    <source>
        <dbReference type="EMBL" id="OGC22574.1"/>
    </source>
</evidence>
<keyword evidence="1 2" id="KW-0732">Signal</keyword>
<evidence type="ECO:0000256" key="1">
    <source>
        <dbReference type="ARBA" id="ARBA00022729"/>
    </source>
</evidence>
<evidence type="ECO:0000259" key="4">
    <source>
        <dbReference type="Pfam" id="PF10531"/>
    </source>
</evidence>
<dbReference type="EMBL" id="MEUB01000027">
    <property type="protein sequence ID" value="OGC22574.1"/>
    <property type="molecule type" value="Genomic_DNA"/>
</dbReference>
<protein>
    <recommendedName>
        <fullName evidence="7">Soluble ligand binding domain-containing protein</fullName>
    </recommendedName>
</protein>
<feature type="chain" id="PRO_5009514438" description="Soluble ligand binding domain-containing protein" evidence="2">
    <location>
        <begin position="24"/>
        <end position="683"/>
    </location>
</feature>
<sequence>MKITRLFSISFIIVICLASLSFAAYTQAEIDKVKGLIGTQGQNNSSYSNPQENINLSAGRPLMELSSIEKSFGLNQFGYDIFASSRTLLSDAPVGGDYMLGPGDAFSITLWGITEGVIEAVVDQEGNITLPKVGVVNVAGVRYGELEEVIKQRLSSYYEKVNVSVSVKRLRNITIYLVGEINAPGSYSISSLTTTFNALFLGGGPKKSGSLRNIKLIRYGKTVAIIDLYKFLLSGDKTQDIPLRDGDTIFIPLLSDVVVVKGDVRRPAIYEIKGATDLGSAIDTAGGFIPTANLSRVQLERVDNYKRKILIDKKLSLSESKHFGIPLKNMDIVTIGAIYAVVTNFVNLEGAVKYPGQYEFKEGMRLKDIILKPSLLLGSPQLTQGEVIRVDKNTLEVKIMPFSLEKLFSQDQSQNFVLKEEDRIVVVEKNTEIPKITLNGEVVLPGDYYVVPGETLSSVLARAQGFTSDAYLYGAVFTRVSAKERQSKASKRFFEEFNLLLLREEKSAAASSLSDENLSATKEQLQRGKEISNQILQKEFDGRVIIKLTQLDNFKNSTDDIAIEDGDTLFVPKMPETISIVGSTYGEGNVVYVDKAKVSDYVKKMGGFTKYADRDNLQVLKADGSIMGRSQDASLMSKTLMPGDVIFVPEKIKEENFLLSFKEFTNWIYQVAVTSAVLVTIFK</sequence>
<feature type="signal peptide" evidence="2">
    <location>
        <begin position="1"/>
        <end position="23"/>
    </location>
</feature>
<dbReference type="Gene3D" id="3.10.560.10">
    <property type="entry name" value="Outer membrane lipoprotein wza domain like"/>
    <property type="match status" value="5"/>
</dbReference>
<dbReference type="InterPro" id="IPR019554">
    <property type="entry name" value="Soluble_ligand-bd"/>
</dbReference>
<comment type="caution">
    <text evidence="5">The sequence shown here is derived from an EMBL/GenBank/DDBJ whole genome shotgun (WGS) entry which is preliminary data.</text>
</comment>
<evidence type="ECO:0000259" key="3">
    <source>
        <dbReference type="Pfam" id="PF02563"/>
    </source>
</evidence>
<evidence type="ECO:0000256" key="2">
    <source>
        <dbReference type="SAM" id="SignalP"/>
    </source>
</evidence>